<evidence type="ECO:0000256" key="2">
    <source>
        <dbReference type="ARBA" id="ARBA00013308"/>
    </source>
</evidence>
<dbReference type="PIRSF" id="PIRSF001604">
    <property type="entry name" value="LigA"/>
    <property type="match status" value="1"/>
</dbReference>
<dbReference type="GO" id="GO:0005829">
    <property type="term" value="C:cytosol"/>
    <property type="evidence" value="ECO:0007669"/>
    <property type="project" value="TreeGrafter"/>
</dbReference>
<dbReference type="InterPro" id="IPR010994">
    <property type="entry name" value="RuvA_2-like"/>
</dbReference>
<dbReference type="SUPFAM" id="SSF52113">
    <property type="entry name" value="BRCT domain"/>
    <property type="match status" value="1"/>
</dbReference>
<dbReference type="GO" id="GO:0006260">
    <property type="term" value="P:DNA replication"/>
    <property type="evidence" value="ECO:0007669"/>
    <property type="project" value="UniProtKB-KW"/>
</dbReference>
<comment type="similarity">
    <text evidence="12 13">Belongs to the NAD-dependent DNA ligase family. LigA subfamily.</text>
</comment>
<dbReference type="Pfam" id="PF03120">
    <property type="entry name" value="OB_DNA_ligase"/>
    <property type="match status" value="1"/>
</dbReference>
<evidence type="ECO:0000256" key="5">
    <source>
        <dbReference type="ARBA" id="ARBA00022723"/>
    </source>
</evidence>
<feature type="domain" description="BRCT" evidence="14">
    <location>
        <begin position="721"/>
        <end position="806"/>
    </location>
</feature>
<keyword evidence="4 13" id="KW-0235">DNA replication</keyword>
<dbReference type="STRING" id="525245.HMPREF0044_0463"/>
<keyword evidence="6 13" id="KW-0227">DNA damage</keyword>
<dbReference type="AlphaFoldDB" id="C0VZ73"/>
<feature type="binding site" evidence="13">
    <location>
        <position position="141"/>
    </location>
    <ligand>
        <name>NAD(+)</name>
        <dbReference type="ChEBI" id="CHEBI:57540"/>
    </ligand>
</feature>
<feature type="binding site" evidence="13">
    <location>
        <position position="200"/>
    </location>
    <ligand>
        <name>NAD(+)</name>
        <dbReference type="ChEBI" id="CHEBI:57540"/>
    </ligand>
</feature>
<feature type="binding site" evidence="13">
    <location>
        <position position="461"/>
    </location>
    <ligand>
        <name>Zn(2+)</name>
        <dbReference type="ChEBI" id="CHEBI:29105"/>
    </ligand>
</feature>
<dbReference type="Gene3D" id="3.40.50.10190">
    <property type="entry name" value="BRCT domain"/>
    <property type="match status" value="1"/>
</dbReference>
<comment type="cofactor">
    <cofactor evidence="13">
        <name>Mg(2+)</name>
        <dbReference type="ChEBI" id="CHEBI:18420"/>
    </cofactor>
    <cofactor evidence="13">
        <name>Mn(2+)</name>
        <dbReference type="ChEBI" id="CHEBI:29035"/>
    </cofactor>
</comment>
<dbReference type="NCBIfam" id="TIGR00575">
    <property type="entry name" value="dnlj"/>
    <property type="match status" value="1"/>
</dbReference>
<dbReference type="Gene3D" id="1.10.150.20">
    <property type="entry name" value="5' to 3' exonuclease, C-terminal subdomain"/>
    <property type="match status" value="2"/>
</dbReference>
<feature type="binding site" evidence="13">
    <location>
        <position position="455"/>
    </location>
    <ligand>
        <name>Zn(2+)</name>
        <dbReference type="ChEBI" id="CHEBI:29105"/>
    </ligand>
</feature>
<keyword evidence="16" id="KW-1185">Reference proteome</keyword>
<dbReference type="Gene3D" id="6.20.10.30">
    <property type="match status" value="1"/>
</dbReference>
<keyword evidence="5 13" id="KW-0479">Metal-binding</keyword>
<dbReference type="PROSITE" id="PS50172">
    <property type="entry name" value="BRCT"/>
    <property type="match status" value="1"/>
</dbReference>
<dbReference type="FunFam" id="2.40.50.140:FF:000012">
    <property type="entry name" value="DNA ligase"/>
    <property type="match status" value="1"/>
</dbReference>
<dbReference type="InterPro" id="IPR036420">
    <property type="entry name" value="BRCT_dom_sf"/>
</dbReference>
<dbReference type="OrthoDB" id="9759736at2"/>
<evidence type="ECO:0000256" key="1">
    <source>
        <dbReference type="ARBA" id="ARBA00012722"/>
    </source>
</evidence>
<dbReference type="EC" id="6.5.1.2" evidence="1 13"/>
<dbReference type="SUPFAM" id="SSF50249">
    <property type="entry name" value="Nucleic acid-binding proteins"/>
    <property type="match status" value="1"/>
</dbReference>
<keyword evidence="10 13" id="KW-0234">DNA repair</keyword>
<dbReference type="Gene3D" id="3.30.470.30">
    <property type="entry name" value="DNA ligase/mRNA capping enzyme"/>
    <property type="match status" value="1"/>
</dbReference>
<name>C0VZ73_9ACTO</name>
<protein>
    <recommendedName>
        <fullName evidence="2 13">DNA ligase</fullName>
        <ecNumber evidence="1 13">6.5.1.2</ecNumber>
    </recommendedName>
    <alternativeName>
        <fullName evidence="13">Polydeoxyribonucleotide synthase [NAD(+)]</fullName>
    </alternativeName>
</protein>
<evidence type="ECO:0000256" key="6">
    <source>
        <dbReference type="ARBA" id="ARBA00022763"/>
    </source>
</evidence>
<evidence type="ECO:0000256" key="10">
    <source>
        <dbReference type="ARBA" id="ARBA00023204"/>
    </source>
</evidence>
<evidence type="ECO:0000256" key="7">
    <source>
        <dbReference type="ARBA" id="ARBA00022833"/>
    </source>
</evidence>
<dbReference type="PANTHER" id="PTHR23389">
    <property type="entry name" value="CHROMOSOME TRANSMISSION FIDELITY FACTOR 18"/>
    <property type="match status" value="1"/>
</dbReference>
<proteinExistence type="inferred from homology"/>
<gene>
    <name evidence="13 15" type="primary">ligA</name>
    <name evidence="15" type="ORF">HMPREF0044_0463</name>
</gene>
<dbReference type="GO" id="GO:0006281">
    <property type="term" value="P:DNA repair"/>
    <property type="evidence" value="ECO:0007669"/>
    <property type="project" value="UniProtKB-KW"/>
</dbReference>
<feature type="binding site" evidence="13">
    <location>
        <position position="436"/>
    </location>
    <ligand>
        <name>Zn(2+)</name>
        <dbReference type="ChEBI" id="CHEBI:29105"/>
    </ligand>
</feature>
<feature type="binding site" evidence="13">
    <location>
        <position position="439"/>
    </location>
    <ligand>
        <name>Zn(2+)</name>
        <dbReference type="ChEBI" id="CHEBI:29105"/>
    </ligand>
</feature>
<dbReference type="NCBIfam" id="NF005932">
    <property type="entry name" value="PRK07956.1"/>
    <property type="match status" value="1"/>
</dbReference>
<comment type="catalytic activity">
    <reaction evidence="11 13">
        <text>NAD(+) + (deoxyribonucleotide)n-3'-hydroxyl + 5'-phospho-(deoxyribonucleotide)m = (deoxyribonucleotide)n+m + AMP + beta-nicotinamide D-nucleotide.</text>
        <dbReference type="EC" id="6.5.1.2"/>
    </reaction>
</comment>
<dbReference type="CDD" id="cd00114">
    <property type="entry name" value="LIGANc"/>
    <property type="match status" value="1"/>
</dbReference>
<comment type="caution">
    <text evidence="15">The sequence shown here is derived from an EMBL/GenBank/DDBJ whole genome shotgun (WGS) entry which is preliminary data.</text>
</comment>
<dbReference type="SMART" id="SM00292">
    <property type="entry name" value="BRCT"/>
    <property type="match status" value="1"/>
</dbReference>
<dbReference type="InterPro" id="IPR013839">
    <property type="entry name" value="DNAligase_adenylation"/>
</dbReference>
<feature type="active site" description="N6-AMP-lysine intermediate" evidence="13">
    <location>
        <position position="143"/>
    </location>
</feature>
<feature type="binding site" evidence="13">
    <location>
        <begin position="61"/>
        <end position="65"/>
    </location>
    <ligand>
        <name>NAD(+)</name>
        <dbReference type="ChEBI" id="CHEBI:57540"/>
    </ligand>
</feature>
<dbReference type="SUPFAM" id="SSF56091">
    <property type="entry name" value="DNA ligase/mRNA capping enzyme, catalytic domain"/>
    <property type="match status" value="1"/>
</dbReference>
<evidence type="ECO:0000259" key="14">
    <source>
        <dbReference type="PROSITE" id="PS50172"/>
    </source>
</evidence>
<feature type="binding site" evidence="13">
    <location>
        <position position="318"/>
    </location>
    <ligand>
        <name>NAD(+)</name>
        <dbReference type="ChEBI" id="CHEBI:57540"/>
    </ligand>
</feature>
<dbReference type="Pfam" id="PF01653">
    <property type="entry name" value="DNA_ligase_aden"/>
    <property type="match status" value="1"/>
</dbReference>
<dbReference type="InterPro" id="IPR013840">
    <property type="entry name" value="DNAligase_N"/>
</dbReference>
<keyword evidence="8 13" id="KW-0460">Magnesium</keyword>
<dbReference type="Pfam" id="PF12826">
    <property type="entry name" value="HHH_2"/>
    <property type="match status" value="1"/>
</dbReference>
<dbReference type="InterPro" id="IPR012340">
    <property type="entry name" value="NA-bd_OB-fold"/>
</dbReference>
<dbReference type="GO" id="GO:0046872">
    <property type="term" value="F:metal ion binding"/>
    <property type="evidence" value="ECO:0007669"/>
    <property type="project" value="UniProtKB-KW"/>
</dbReference>
<dbReference type="Proteomes" id="UP000010301">
    <property type="component" value="Unassembled WGS sequence"/>
</dbReference>
<dbReference type="SUPFAM" id="SSF47781">
    <property type="entry name" value="RuvA domain 2-like"/>
    <property type="match status" value="2"/>
</dbReference>
<dbReference type="Pfam" id="PF03119">
    <property type="entry name" value="DNA_ligase_ZBD"/>
    <property type="match status" value="1"/>
</dbReference>
<dbReference type="SMART" id="SM00532">
    <property type="entry name" value="LIGANc"/>
    <property type="match status" value="1"/>
</dbReference>
<dbReference type="Pfam" id="PF00533">
    <property type="entry name" value="BRCT"/>
    <property type="match status" value="1"/>
</dbReference>
<dbReference type="InterPro" id="IPR018239">
    <property type="entry name" value="DNA_ligase_AS"/>
</dbReference>
<dbReference type="HAMAP" id="MF_01588">
    <property type="entry name" value="DNA_ligase_A"/>
    <property type="match status" value="1"/>
</dbReference>
<dbReference type="Gene3D" id="1.10.287.610">
    <property type="entry name" value="Helix hairpin bin"/>
    <property type="match status" value="1"/>
</dbReference>
<feature type="binding site" evidence="13">
    <location>
        <begin position="110"/>
        <end position="111"/>
    </location>
    <ligand>
        <name>NAD(+)</name>
        <dbReference type="ChEBI" id="CHEBI:57540"/>
    </ligand>
</feature>
<dbReference type="FunFam" id="1.10.150.20:FF:000006">
    <property type="entry name" value="DNA ligase"/>
    <property type="match status" value="1"/>
</dbReference>
<keyword evidence="3 13" id="KW-0436">Ligase</keyword>
<dbReference type="InterPro" id="IPR001679">
    <property type="entry name" value="DNA_ligase"/>
</dbReference>
<dbReference type="RefSeq" id="WP_006547460.1">
    <property type="nucleotide sequence ID" value="NZ_DS999545.1"/>
</dbReference>
<organism evidence="15 16">
    <name type="scientific">Gleimia coleocanis DSM 15436</name>
    <dbReference type="NCBI Taxonomy" id="525245"/>
    <lineage>
        <taxon>Bacteria</taxon>
        <taxon>Bacillati</taxon>
        <taxon>Actinomycetota</taxon>
        <taxon>Actinomycetes</taxon>
        <taxon>Actinomycetales</taxon>
        <taxon>Actinomycetaceae</taxon>
        <taxon>Gleimia</taxon>
    </lineage>
</organism>
<dbReference type="InterPro" id="IPR004150">
    <property type="entry name" value="NAD_DNA_ligase_OB"/>
</dbReference>
<dbReference type="eggNOG" id="COG0272">
    <property type="taxonomic scope" value="Bacteria"/>
</dbReference>
<dbReference type="FunFam" id="3.30.470.30:FF:000001">
    <property type="entry name" value="DNA ligase"/>
    <property type="match status" value="1"/>
</dbReference>
<evidence type="ECO:0000313" key="16">
    <source>
        <dbReference type="Proteomes" id="UP000010301"/>
    </source>
</evidence>
<dbReference type="PANTHER" id="PTHR23389:SF9">
    <property type="entry name" value="DNA LIGASE"/>
    <property type="match status" value="1"/>
</dbReference>
<reference evidence="15 16" key="1">
    <citation type="submission" date="2009-01" db="EMBL/GenBank/DDBJ databases">
        <authorList>
            <person name="Qin X."/>
            <person name="Bachman B."/>
            <person name="Battles P."/>
            <person name="Bell A."/>
            <person name="Bess C."/>
            <person name="Bickham C."/>
            <person name="Chaboub L."/>
            <person name="Chen D."/>
            <person name="Coyle M."/>
            <person name="Deiros D.R."/>
            <person name="Dinh H."/>
            <person name="Forbes L."/>
            <person name="Fowler G."/>
            <person name="Francisco L."/>
            <person name="Fu Q."/>
            <person name="Gubbala S."/>
            <person name="Hale W."/>
            <person name="Han Y."/>
            <person name="Hemphill L."/>
            <person name="Highlander S.K."/>
            <person name="Hirani K."/>
            <person name="Hogues M."/>
            <person name="Jackson L."/>
            <person name="Jakkamsetti A."/>
            <person name="Javaid M."/>
            <person name="Jiang H."/>
            <person name="Korchina V."/>
            <person name="Kovar C."/>
            <person name="Lara F."/>
            <person name="Lee S."/>
            <person name="Mata R."/>
            <person name="Mathew T."/>
            <person name="Moen C."/>
            <person name="Morales K."/>
            <person name="Munidasa M."/>
            <person name="Nazareth L."/>
            <person name="Ngo R."/>
            <person name="Nguyen L."/>
            <person name="Okwuonu G."/>
            <person name="Ongeri F."/>
            <person name="Patil S."/>
            <person name="Petrosino J."/>
            <person name="Pham C."/>
            <person name="Pham P."/>
            <person name="Pu L.-L."/>
            <person name="Puazo M."/>
            <person name="Raj R."/>
            <person name="Reid J."/>
            <person name="Rouhana J."/>
            <person name="Saada N."/>
            <person name="Shang Y."/>
            <person name="Simmons D."/>
            <person name="Thornton R."/>
            <person name="Warren J."/>
            <person name="Weissenberger G."/>
            <person name="Zhang J."/>
            <person name="Zhang L."/>
            <person name="Zhou C."/>
            <person name="Zhu D."/>
            <person name="Muzny D."/>
            <person name="Worley K."/>
            <person name="Gibbs R."/>
        </authorList>
    </citation>
    <scope>NUCLEOTIDE SEQUENCE [LARGE SCALE GENOMIC DNA]</scope>
    <source>
        <strain evidence="15 16">DSM 15436</strain>
    </source>
</reference>
<evidence type="ECO:0000256" key="4">
    <source>
        <dbReference type="ARBA" id="ARBA00022705"/>
    </source>
</evidence>
<sequence>MSDIFDPQLDLFATAEEPSTEKTPVDTPVPAEATAKWRDLVTEINQMRFDYYNLDAPTASDAEYDVLFEELKDLEAKWPMLVTPDSPTQTVGGSAVNTFAPVAHRIPMLSLDDVFSVEATHQWLDRCLTGLGMNQVEILAEVKVDGLAVSILYENGLLTRAATRGDGRVGEDVTANVLTISNVPRQLTGDFPASVEVRGEIYFPIADFLDFNEQRALRGEKTFVNARNAAAGSLRQKDPAETAKRPLAMVCHGIGIYEGGQSQPDSQHAWYEQLKAWGLPVSEYTRLISTHAEIDEVIEYFGKHRADLSHEIDGMVFKVDSRQYQAALGTTSRAPRWAAAYKFPPTEVHTRLLDIRTQVGRTGRVTPYGVMEKVLVAGSHVSSATLHNQDEVKRKGVLIGDMVILRKAGDVIPEILGPVESLRDGSERAFVMPSHCPSCGAPLAPAKEGDVDLRCPNQASCPAQITQRISFMGGRSAFDIEGLGDESALALTQPEVNRFEVISALAAGEPVLLAETDTSEDKTIQLDSFTRENLHHGELITQAEQLLPRPSETVLTSEADIFNLTANAVKDVYVWKYGKFPRNVADETGYEEGWRQIRAFWSTGRRLKSGEWAKGQEPKPTQDLTKMLDQLEKAKQQPLWRVLNALSIRHVGPTASQALADHFRSLDALQQASVAELAAVEGVGQIIAEAVVAWFQVDWHKHIVNTWAASGVRMEDEATEELPQTLAGLTIVVSGTMPGYDRESAKAAIIARGAKASSSVSKKTSLVVAGPGAGSKATKAETLGVPLVDETKFQLLLDEGLEAVLA</sequence>
<dbReference type="InterPro" id="IPR004149">
    <property type="entry name" value="Znf_DNAligase_C4"/>
</dbReference>
<evidence type="ECO:0000256" key="3">
    <source>
        <dbReference type="ARBA" id="ARBA00022598"/>
    </source>
</evidence>
<dbReference type="GO" id="GO:0003911">
    <property type="term" value="F:DNA ligase (NAD+) activity"/>
    <property type="evidence" value="ECO:0007669"/>
    <property type="project" value="UniProtKB-UniRule"/>
</dbReference>
<evidence type="ECO:0000256" key="13">
    <source>
        <dbReference type="HAMAP-Rule" id="MF_01588"/>
    </source>
</evidence>
<keyword evidence="13" id="KW-0464">Manganese</keyword>
<dbReference type="Gene3D" id="2.40.50.140">
    <property type="entry name" value="Nucleic acid-binding proteins"/>
    <property type="match status" value="1"/>
</dbReference>
<dbReference type="PROSITE" id="PS01055">
    <property type="entry name" value="DNA_LIGASE_N1"/>
    <property type="match status" value="1"/>
</dbReference>
<keyword evidence="7 13" id="KW-0862">Zinc</keyword>
<dbReference type="CDD" id="cd17748">
    <property type="entry name" value="BRCT_DNA_ligase_like"/>
    <property type="match status" value="1"/>
</dbReference>
<evidence type="ECO:0000256" key="9">
    <source>
        <dbReference type="ARBA" id="ARBA00023027"/>
    </source>
</evidence>
<accession>C0VZ73</accession>
<evidence type="ECO:0000256" key="11">
    <source>
        <dbReference type="ARBA" id="ARBA00034005"/>
    </source>
</evidence>
<evidence type="ECO:0000256" key="8">
    <source>
        <dbReference type="ARBA" id="ARBA00022842"/>
    </source>
</evidence>
<dbReference type="InterPro" id="IPR001357">
    <property type="entry name" value="BRCT_dom"/>
</dbReference>
<dbReference type="InterPro" id="IPR041663">
    <property type="entry name" value="DisA/LigA_HHH"/>
</dbReference>
<evidence type="ECO:0000256" key="12">
    <source>
        <dbReference type="ARBA" id="ARBA00060881"/>
    </source>
</evidence>
<comment type="function">
    <text evidence="13">DNA ligase that catalyzes the formation of phosphodiester linkages between 5'-phosphoryl and 3'-hydroxyl groups in double-stranded DNA using NAD as a coenzyme and as the energy source for the reaction. It is essential for DNA replication and repair of damaged DNA.</text>
</comment>
<evidence type="ECO:0000313" key="15">
    <source>
        <dbReference type="EMBL" id="EEH64726.1"/>
    </source>
</evidence>
<keyword evidence="9 13" id="KW-0520">NAD</keyword>
<dbReference type="EMBL" id="ACFG01000004">
    <property type="protein sequence ID" value="EEH64726.1"/>
    <property type="molecule type" value="Genomic_DNA"/>
</dbReference>
<feature type="binding site" evidence="13">
    <location>
        <position position="164"/>
    </location>
    <ligand>
        <name>NAD(+)</name>
        <dbReference type="ChEBI" id="CHEBI:57540"/>
    </ligand>
</feature>
<feature type="binding site" evidence="13">
    <location>
        <position position="342"/>
    </location>
    <ligand>
        <name>NAD(+)</name>
        <dbReference type="ChEBI" id="CHEBI:57540"/>
    </ligand>
</feature>
<dbReference type="HOGENOM" id="CLU_007764_2_1_11"/>